<protein>
    <recommendedName>
        <fullName evidence="2">3-hydroxyisobutyryl-CoA hydrolase</fullName>
        <ecNumber evidence="2">3.1.2.4</ecNumber>
    </recommendedName>
</protein>
<dbReference type="EC" id="3.1.2.4" evidence="2"/>
<keyword evidence="6" id="KW-1185">Reference proteome</keyword>
<accession>A0A426FRL9</accession>
<dbReference type="OrthoDB" id="9790967at2"/>
<keyword evidence="3" id="KW-0378">Hydrolase</keyword>
<dbReference type="Gene3D" id="3.90.226.10">
    <property type="entry name" value="2-enoyl-CoA Hydratase, Chain A, domain 1"/>
    <property type="match status" value="1"/>
</dbReference>
<dbReference type="PANTHER" id="PTHR43176">
    <property type="entry name" value="3-HYDROXYISOBUTYRYL-COA HYDROLASE-RELATED"/>
    <property type="match status" value="1"/>
</dbReference>
<dbReference type="CDD" id="cd06558">
    <property type="entry name" value="crotonase-like"/>
    <property type="match status" value="1"/>
</dbReference>
<proteinExistence type="predicted"/>
<evidence type="ECO:0000313" key="6">
    <source>
        <dbReference type="Proteomes" id="UP000270261"/>
    </source>
</evidence>
<dbReference type="RefSeq" id="WP_125094756.1">
    <property type="nucleotide sequence ID" value="NZ_RRUE01000001.1"/>
</dbReference>
<comment type="caution">
    <text evidence="5">The sequence shown here is derived from an EMBL/GenBank/DDBJ whole genome shotgun (WGS) entry which is preliminary data.</text>
</comment>
<dbReference type="PANTHER" id="PTHR43176:SF3">
    <property type="entry name" value="3-HYDROXYISOBUTYRYL-COA HYDROLASE, MITOCHONDRIAL"/>
    <property type="match status" value="1"/>
</dbReference>
<dbReference type="GO" id="GO:0003860">
    <property type="term" value="F:3-hydroxyisobutyryl-CoA hydrolase activity"/>
    <property type="evidence" value="ECO:0007669"/>
    <property type="project" value="UniProtKB-EC"/>
</dbReference>
<dbReference type="InterPro" id="IPR045004">
    <property type="entry name" value="ECH_dom"/>
</dbReference>
<dbReference type="Pfam" id="PF16113">
    <property type="entry name" value="ECH_2"/>
    <property type="match status" value="1"/>
</dbReference>
<dbReference type="Proteomes" id="UP000270261">
    <property type="component" value="Unassembled WGS sequence"/>
</dbReference>
<dbReference type="NCBIfam" id="NF004127">
    <property type="entry name" value="PRK05617.1"/>
    <property type="match status" value="1"/>
</dbReference>
<evidence type="ECO:0000259" key="4">
    <source>
        <dbReference type="Pfam" id="PF16113"/>
    </source>
</evidence>
<dbReference type="SUPFAM" id="SSF52096">
    <property type="entry name" value="ClpP/crotonase"/>
    <property type="match status" value="1"/>
</dbReference>
<evidence type="ECO:0000256" key="3">
    <source>
        <dbReference type="ARBA" id="ARBA00022801"/>
    </source>
</evidence>
<organism evidence="5 6">
    <name type="scientific">Lautropia dentalis</name>
    <dbReference type="NCBI Taxonomy" id="2490857"/>
    <lineage>
        <taxon>Bacteria</taxon>
        <taxon>Pseudomonadati</taxon>
        <taxon>Pseudomonadota</taxon>
        <taxon>Betaproteobacteria</taxon>
        <taxon>Burkholderiales</taxon>
        <taxon>Burkholderiaceae</taxon>
        <taxon>Lautropia</taxon>
    </lineage>
</organism>
<gene>
    <name evidence="5" type="ORF">EHV23_03630</name>
</gene>
<dbReference type="GO" id="GO:0005829">
    <property type="term" value="C:cytosol"/>
    <property type="evidence" value="ECO:0007669"/>
    <property type="project" value="TreeGrafter"/>
</dbReference>
<name>A0A426FRL9_9BURK</name>
<reference evidence="5 6" key="1">
    <citation type="submission" date="2018-11" db="EMBL/GenBank/DDBJ databases">
        <title>Genome sequencing of Lautropia sp. KCOM 2505 (= ChDC F240).</title>
        <authorList>
            <person name="Kook J.-K."/>
            <person name="Park S.-N."/>
            <person name="Lim Y.K."/>
        </authorList>
    </citation>
    <scope>NUCLEOTIDE SEQUENCE [LARGE SCALE GENOMIC DNA]</scope>
    <source>
        <strain evidence="5 6">KCOM 2505</strain>
    </source>
</reference>
<evidence type="ECO:0000256" key="2">
    <source>
        <dbReference type="ARBA" id="ARBA00011915"/>
    </source>
</evidence>
<dbReference type="InterPro" id="IPR029045">
    <property type="entry name" value="ClpP/crotonase-like_dom_sf"/>
</dbReference>
<dbReference type="GO" id="GO:0006574">
    <property type="term" value="P:L-valine catabolic process"/>
    <property type="evidence" value="ECO:0007669"/>
    <property type="project" value="TreeGrafter"/>
</dbReference>
<comment type="catalytic activity">
    <reaction evidence="1">
        <text>3-hydroxy-2-methylpropanoyl-CoA + H2O = 3-hydroxy-2-methylpropanoate + CoA + H(+)</text>
        <dbReference type="Rhea" id="RHEA:20888"/>
        <dbReference type="ChEBI" id="CHEBI:11805"/>
        <dbReference type="ChEBI" id="CHEBI:15377"/>
        <dbReference type="ChEBI" id="CHEBI:15378"/>
        <dbReference type="ChEBI" id="CHEBI:57287"/>
        <dbReference type="ChEBI" id="CHEBI:57340"/>
        <dbReference type="EC" id="3.1.2.4"/>
    </reaction>
</comment>
<dbReference type="EMBL" id="RRUE01000001">
    <property type="protein sequence ID" value="RRN45328.1"/>
    <property type="molecule type" value="Genomic_DNA"/>
</dbReference>
<dbReference type="AlphaFoldDB" id="A0A426FRL9"/>
<evidence type="ECO:0000256" key="1">
    <source>
        <dbReference type="ARBA" id="ARBA00001709"/>
    </source>
</evidence>
<dbReference type="GO" id="GO:0016853">
    <property type="term" value="F:isomerase activity"/>
    <property type="evidence" value="ECO:0007669"/>
    <property type="project" value="UniProtKB-KW"/>
</dbReference>
<feature type="domain" description="Enoyl-CoA hydratase/isomerase" evidence="4">
    <location>
        <begin position="20"/>
        <end position="361"/>
    </location>
</feature>
<keyword evidence="5" id="KW-0413">Isomerase</keyword>
<sequence length="375" mass="41408">MSADNVIIFREPATADGRRIGHATLNAPASLNALSLDMVEQLNRQIKSWIRDPDVVAIVLDGAGERAFSAGADIRDLYHSIREYGNRPNPYAQHFFFTEYALDYRIHTCPKPLLCWGHGIVMGGGVGLLAGASHRVVTPQTRMAMPEIGIGLFPDVGGSWFLNRFPGRAGLFVGLTAAPMNASDALFAGMADFCLDDSSRQAVLDDILRHRWGTDTAANKAQMTRLLDAHENGNQAERAPSALRQHFDLIRKTVGMASLKDTAERLLALPVHDDPWLATAVENFRRGSPTSAALAWELQQRCRHRSLADVFRIEYNVAISCCAAHDFAEGVRALLIDKDKKPQWQPPTLDAVASSFIESHFRDHHDGTHPLSGWR</sequence>
<dbReference type="InterPro" id="IPR032259">
    <property type="entry name" value="HIBYL-CoA-H"/>
</dbReference>
<evidence type="ECO:0000313" key="5">
    <source>
        <dbReference type="EMBL" id="RRN45328.1"/>
    </source>
</evidence>